<protein>
    <recommendedName>
        <fullName evidence="1">Putative restriction endonuclease domain-containing protein</fullName>
    </recommendedName>
</protein>
<accession>A0A2L2X8J4</accession>
<dbReference type="SUPFAM" id="SSF52980">
    <property type="entry name" value="Restriction endonuclease-like"/>
    <property type="match status" value="1"/>
</dbReference>
<dbReference type="InterPro" id="IPR008538">
    <property type="entry name" value="Uma2"/>
</dbReference>
<dbReference type="Proteomes" id="UP000239549">
    <property type="component" value="Unassembled WGS sequence"/>
</dbReference>
<proteinExistence type="predicted"/>
<dbReference type="InterPro" id="IPR012296">
    <property type="entry name" value="Nuclease_put_TT1808"/>
</dbReference>
<gene>
    <name evidence="2" type="ORF">DCCM_0735</name>
</gene>
<dbReference type="AlphaFoldDB" id="A0A2L2X8J4"/>
<reference evidence="3" key="1">
    <citation type="submission" date="2018-02" db="EMBL/GenBank/DDBJ databases">
        <title>Genome sequence of Desulfocucumis palustris strain NAW-5.</title>
        <authorList>
            <person name="Watanabe M."/>
            <person name="Kojima H."/>
            <person name="Fukui M."/>
        </authorList>
    </citation>
    <scope>NUCLEOTIDE SEQUENCE [LARGE SCALE GENOMIC DNA]</scope>
    <source>
        <strain evidence="3">NAW-5</strain>
    </source>
</reference>
<evidence type="ECO:0000259" key="1">
    <source>
        <dbReference type="Pfam" id="PF05685"/>
    </source>
</evidence>
<dbReference type="PANTHER" id="PTHR34107">
    <property type="entry name" value="SLL0198 PROTEIN-RELATED"/>
    <property type="match status" value="1"/>
</dbReference>
<feature type="domain" description="Putative restriction endonuclease" evidence="1">
    <location>
        <begin position="11"/>
        <end position="176"/>
    </location>
</feature>
<dbReference type="CDD" id="cd06260">
    <property type="entry name" value="DUF820-like"/>
    <property type="match status" value="1"/>
</dbReference>
<dbReference type="RefSeq" id="WP_104371053.1">
    <property type="nucleotide sequence ID" value="NZ_BFAV01000042.1"/>
</dbReference>
<organism evidence="2 3">
    <name type="scientific">Desulfocucumis palustris</name>
    <dbReference type="NCBI Taxonomy" id="1898651"/>
    <lineage>
        <taxon>Bacteria</taxon>
        <taxon>Bacillati</taxon>
        <taxon>Bacillota</taxon>
        <taxon>Clostridia</taxon>
        <taxon>Eubacteriales</taxon>
        <taxon>Desulfocucumaceae</taxon>
        <taxon>Desulfocucumis</taxon>
    </lineage>
</organism>
<name>A0A2L2X8J4_9FIRM</name>
<dbReference type="Pfam" id="PF05685">
    <property type="entry name" value="Uma2"/>
    <property type="match status" value="1"/>
</dbReference>
<comment type="caution">
    <text evidence="2">The sequence shown here is derived from an EMBL/GenBank/DDBJ whole genome shotgun (WGS) entry which is preliminary data.</text>
</comment>
<keyword evidence="3" id="KW-1185">Reference proteome</keyword>
<sequence length="180" mass="20351">MKETNGIYTYEDYLKITDNNRYELIGGELILVPAPKTIHQLVKANLVWHITSFVREYGLGKVLDAPTDVVLSHTDKPQPDILFISASRLDIITEDNIKGAPDLVVEVLSPSTAKYDRVEKSRMYYKYGVKEYWVVDPEIKVIEVYTAGGNNWIIANTYDEKGVLTSPLLKGLQINLGDVF</sequence>
<dbReference type="PANTHER" id="PTHR34107:SF4">
    <property type="entry name" value="SLL1222 PROTEIN"/>
    <property type="match status" value="1"/>
</dbReference>
<dbReference type="InterPro" id="IPR011335">
    <property type="entry name" value="Restrct_endonuc-II-like"/>
</dbReference>
<dbReference type="EMBL" id="BFAV01000042">
    <property type="protein sequence ID" value="GBF32539.1"/>
    <property type="molecule type" value="Genomic_DNA"/>
</dbReference>
<evidence type="ECO:0000313" key="2">
    <source>
        <dbReference type="EMBL" id="GBF32539.1"/>
    </source>
</evidence>
<dbReference type="OrthoDB" id="9808428at2"/>
<dbReference type="Gene3D" id="3.90.1570.10">
    <property type="entry name" value="tt1808, chain A"/>
    <property type="match status" value="1"/>
</dbReference>
<evidence type="ECO:0000313" key="3">
    <source>
        <dbReference type="Proteomes" id="UP000239549"/>
    </source>
</evidence>